<dbReference type="EMBL" id="SUNJ01009996">
    <property type="protein sequence ID" value="TPP59974.1"/>
    <property type="molecule type" value="Genomic_DNA"/>
</dbReference>
<name>A0A504YFQ2_FASGI</name>
<gene>
    <name evidence="1" type="ORF">FGIG_01972</name>
</gene>
<dbReference type="Proteomes" id="UP000316759">
    <property type="component" value="Unassembled WGS sequence"/>
</dbReference>
<sequence>MVCKEDLVLNRGEALVLQFTCDESYGKQYVRYNGPVRFKVHPDTLHVSVSGMVKRGTCSAMPVYFPSWNFSIGLGDNKIGYWIPSAWYLRTPRGSNEARHRVSLVVSRQWPQPASELNSMEICTIHQSCLHHFDQSIPCGLQLANGIIGLPGVPQTDDRPNWTTIRYSMGNRCLTLQKRHHQIFELGTSLVPTKTSETQVCVVLQLTFSLHAHIQPHFFIHTNVTGSVIEIGVYTITTLEIFSDLHSNKYFPLL</sequence>
<accession>A0A504YFQ2</accession>
<evidence type="ECO:0000313" key="1">
    <source>
        <dbReference type="EMBL" id="TPP59974.1"/>
    </source>
</evidence>
<proteinExistence type="predicted"/>
<keyword evidence="2" id="KW-1185">Reference proteome</keyword>
<dbReference type="AlphaFoldDB" id="A0A504YFQ2"/>
<protein>
    <submittedName>
        <fullName evidence="1">Uncharacterized protein</fullName>
    </submittedName>
</protein>
<evidence type="ECO:0000313" key="2">
    <source>
        <dbReference type="Proteomes" id="UP000316759"/>
    </source>
</evidence>
<organism evidence="1 2">
    <name type="scientific">Fasciola gigantica</name>
    <name type="common">Giant liver fluke</name>
    <dbReference type="NCBI Taxonomy" id="46835"/>
    <lineage>
        <taxon>Eukaryota</taxon>
        <taxon>Metazoa</taxon>
        <taxon>Spiralia</taxon>
        <taxon>Lophotrochozoa</taxon>
        <taxon>Platyhelminthes</taxon>
        <taxon>Trematoda</taxon>
        <taxon>Digenea</taxon>
        <taxon>Plagiorchiida</taxon>
        <taxon>Echinostomata</taxon>
        <taxon>Echinostomatoidea</taxon>
        <taxon>Fasciolidae</taxon>
        <taxon>Fasciola</taxon>
    </lineage>
</organism>
<comment type="caution">
    <text evidence="1">The sequence shown here is derived from an EMBL/GenBank/DDBJ whole genome shotgun (WGS) entry which is preliminary data.</text>
</comment>
<reference evidence="1 2" key="1">
    <citation type="submission" date="2019-04" db="EMBL/GenBank/DDBJ databases">
        <title>Annotation for the trematode Fasciola gigantica.</title>
        <authorList>
            <person name="Choi Y.-J."/>
        </authorList>
    </citation>
    <scope>NUCLEOTIDE SEQUENCE [LARGE SCALE GENOMIC DNA]</scope>
    <source>
        <strain evidence="1">Uganda_cow_1</strain>
    </source>
</reference>